<evidence type="ECO:0000313" key="2">
    <source>
        <dbReference type="EMBL" id="QCL09164.1"/>
    </source>
</evidence>
<reference evidence="2" key="1">
    <citation type="submission" date="2018-12" db="EMBL/GenBank/DDBJ databases">
        <title>Three Rhizobium rhizogenes strains isolated from the same crown gall tumor carry diverse plasmids.</title>
        <authorList>
            <person name="Pulawska J."/>
            <person name="Kuzmanovic N."/>
        </authorList>
    </citation>
    <scope>NUCLEOTIDE SEQUENCE</scope>
    <source>
        <strain evidence="2">C5.7</strain>
        <plasmid evidence="2">pC5.7b</plasmid>
    </source>
</reference>
<geneLocation type="plasmid" evidence="2">
    <name>pC5.7b</name>
</geneLocation>
<dbReference type="SUPFAM" id="SSF56524">
    <property type="entry name" value="Oxidoreductase molybdopterin-binding domain"/>
    <property type="match status" value="1"/>
</dbReference>
<dbReference type="InterPro" id="IPR036374">
    <property type="entry name" value="OxRdtase_Mopterin-bd_sf"/>
</dbReference>
<evidence type="ECO:0000256" key="1">
    <source>
        <dbReference type="SAM" id="Phobius"/>
    </source>
</evidence>
<evidence type="ECO:0008006" key="3">
    <source>
        <dbReference type="Google" id="ProtNLM"/>
    </source>
</evidence>
<dbReference type="EMBL" id="MK318968">
    <property type="protein sequence ID" value="QCL09164.1"/>
    <property type="molecule type" value="Genomic_DNA"/>
</dbReference>
<sequence>MDDPSPRRRKFCSKKLWIELNHTASIKGSTGMLKRTILSFMWVVIGACLSADVALAAMRLPIGCKKNVFLTITGKIDKITNTADGTYEMSEGEFLALPTSTVTTSTPWTPKSDFAGPLLTRILQEVAAKGSKLRLVALDDFSVEVDSAYLGKYGTILANSKDGVRLTVRDFGPIFVMYPRDSFRKELDTPFGASHMVWQLCGIVVE</sequence>
<organism evidence="2">
    <name type="scientific">Rhizobium rhizogenes</name>
    <name type="common">Agrobacterium rhizogenes</name>
    <dbReference type="NCBI Taxonomy" id="359"/>
    <lineage>
        <taxon>Bacteria</taxon>
        <taxon>Pseudomonadati</taxon>
        <taxon>Pseudomonadota</taxon>
        <taxon>Alphaproteobacteria</taxon>
        <taxon>Hyphomicrobiales</taxon>
        <taxon>Rhizobiaceae</taxon>
        <taxon>Rhizobium/Agrobacterium group</taxon>
        <taxon>Rhizobium</taxon>
    </lineage>
</organism>
<keyword evidence="1" id="KW-1133">Transmembrane helix</keyword>
<keyword evidence="1" id="KW-0472">Membrane</keyword>
<accession>A0A7S4ZSC0</accession>
<gene>
    <name evidence="2" type="ORF">pC5.7b_297</name>
</gene>
<proteinExistence type="predicted"/>
<dbReference type="AlphaFoldDB" id="A0A7S4ZSC0"/>
<name>A0A7S4ZSC0_RHIRH</name>
<protein>
    <recommendedName>
        <fullName evidence="3">Oxidoreductase</fullName>
    </recommendedName>
</protein>
<keyword evidence="1" id="KW-0812">Transmembrane</keyword>
<feature type="transmembrane region" description="Helical" evidence="1">
    <location>
        <begin position="37"/>
        <end position="58"/>
    </location>
</feature>
<keyword evidence="2" id="KW-0614">Plasmid</keyword>